<comment type="caution">
    <text evidence="1">The sequence shown here is derived from an EMBL/GenBank/DDBJ whole genome shotgun (WGS) entry which is preliminary data.</text>
</comment>
<organism evidence="1 2">
    <name type="scientific">Streptococcus mitis SK1080</name>
    <dbReference type="NCBI Taxonomy" id="1008453"/>
    <lineage>
        <taxon>Bacteria</taxon>
        <taxon>Bacillati</taxon>
        <taxon>Bacillota</taxon>
        <taxon>Bacilli</taxon>
        <taxon>Lactobacillales</taxon>
        <taxon>Streptococcaceae</taxon>
        <taxon>Streptococcus</taxon>
        <taxon>Streptococcus mitis group</taxon>
    </lineage>
</organism>
<dbReference type="eggNOG" id="COG4166">
    <property type="taxonomic scope" value="Bacteria"/>
</dbReference>
<sequence>LDDANSENQDVQKRYEKYAVAQAWLTDNALTIPVMASPKETAVSYVSKVLPFSSSYSVAGLKGENSGYLKYTEVGEKAITKEEYEKAREKWLKEKAESNEKAQKELASHVK</sequence>
<evidence type="ECO:0000313" key="1">
    <source>
        <dbReference type="EMBL" id="EGP69236.1"/>
    </source>
</evidence>
<proteinExistence type="predicted"/>
<dbReference type="EMBL" id="AFQV01000015">
    <property type="protein sequence ID" value="EGP69236.1"/>
    <property type="molecule type" value="Genomic_DNA"/>
</dbReference>
<evidence type="ECO:0000313" key="2">
    <source>
        <dbReference type="Proteomes" id="UP000004568"/>
    </source>
</evidence>
<protein>
    <submittedName>
        <fullName evidence="1">Conserved domain protein</fullName>
    </submittedName>
</protein>
<dbReference type="PATRIC" id="fig|1008453.3.peg.659"/>
<dbReference type="AlphaFoldDB" id="F9HLV4"/>
<name>F9HLV4_STRMT</name>
<reference evidence="1 2" key="1">
    <citation type="submission" date="2011-05" db="EMBL/GenBank/DDBJ databases">
        <authorList>
            <person name="Durkin A.S."/>
            <person name="Radune D."/>
            <person name="Hostetler J."/>
            <person name="Torralba M."/>
            <person name="Gillis M."/>
            <person name="Methe B."/>
            <person name="Sutton G."/>
            <person name="Nelson K.E."/>
        </authorList>
    </citation>
    <scope>NUCLEOTIDE SEQUENCE [LARGE SCALE GENOMIC DNA]</scope>
    <source>
        <strain evidence="1 2">SK1080</strain>
    </source>
</reference>
<accession>F9HLV4</accession>
<dbReference type="Proteomes" id="UP000004568">
    <property type="component" value="Unassembled WGS sequence"/>
</dbReference>
<gene>
    <name evidence="1" type="ORF">HMPREF9957_0411</name>
</gene>
<feature type="non-terminal residue" evidence="1">
    <location>
        <position position="1"/>
    </location>
</feature>